<feature type="coiled-coil region" evidence="1">
    <location>
        <begin position="188"/>
        <end position="231"/>
    </location>
</feature>
<feature type="non-terminal residue" evidence="3">
    <location>
        <position position="231"/>
    </location>
</feature>
<sequence length="231" mass="25214">MKNFSLILLSSIYLIGCVSVQEYQPVVDPRSISDQGQFTLDKYECENVVDQVDYTSAENQAALLGGIAGASTIVAGTSALVGLTGGVVFWPVALPLAAAAALFGGSRTSNTVEEKEQKMRAIVWNSCLVERGYTVLSTEGVPLQSTSQNISLINQQKQQTQSQSNVIESEQKDTEPVSTVKQGDKVIYDEQDAKRQALEEELIAEAQRRRKALEEELIIEEEAQRQAAEEA</sequence>
<dbReference type="EMBL" id="UINC01183610">
    <property type="protein sequence ID" value="SVD94448.1"/>
    <property type="molecule type" value="Genomic_DNA"/>
</dbReference>
<reference evidence="3" key="1">
    <citation type="submission" date="2018-05" db="EMBL/GenBank/DDBJ databases">
        <authorList>
            <person name="Lanie J.A."/>
            <person name="Ng W.-L."/>
            <person name="Kazmierczak K.M."/>
            <person name="Andrzejewski T.M."/>
            <person name="Davidsen T.M."/>
            <person name="Wayne K.J."/>
            <person name="Tettelin H."/>
            <person name="Glass J.I."/>
            <person name="Rusch D."/>
            <person name="Podicherti R."/>
            <person name="Tsui H.-C.T."/>
            <person name="Winkler M.E."/>
        </authorList>
    </citation>
    <scope>NUCLEOTIDE SEQUENCE</scope>
</reference>
<evidence type="ECO:0000313" key="3">
    <source>
        <dbReference type="EMBL" id="SVD94448.1"/>
    </source>
</evidence>
<accession>A0A382ZIC3</accession>
<feature type="region of interest" description="Disordered" evidence="2">
    <location>
        <begin position="161"/>
        <end position="181"/>
    </location>
</feature>
<evidence type="ECO:0000256" key="1">
    <source>
        <dbReference type="SAM" id="Coils"/>
    </source>
</evidence>
<evidence type="ECO:0008006" key="4">
    <source>
        <dbReference type="Google" id="ProtNLM"/>
    </source>
</evidence>
<dbReference type="AlphaFoldDB" id="A0A382ZIC3"/>
<protein>
    <recommendedName>
        <fullName evidence="4">Glycine zipper domain-containing protein</fullName>
    </recommendedName>
</protein>
<name>A0A382ZIC3_9ZZZZ</name>
<proteinExistence type="predicted"/>
<organism evidence="3">
    <name type="scientific">marine metagenome</name>
    <dbReference type="NCBI Taxonomy" id="408172"/>
    <lineage>
        <taxon>unclassified sequences</taxon>
        <taxon>metagenomes</taxon>
        <taxon>ecological metagenomes</taxon>
    </lineage>
</organism>
<gene>
    <name evidence="3" type="ORF">METZ01_LOCUS447302</name>
</gene>
<keyword evidence="1" id="KW-0175">Coiled coil</keyword>
<evidence type="ECO:0000256" key="2">
    <source>
        <dbReference type="SAM" id="MobiDB-lite"/>
    </source>
</evidence>